<comment type="caution">
    <text evidence="2">The sequence shown here is derived from an EMBL/GenBank/DDBJ whole genome shotgun (WGS) entry which is preliminary data.</text>
</comment>
<feature type="compositionally biased region" description="Basic residues" evidence="1">
    <location>
        <begin position="1"/>
        <end position="11"/>
    </location>
</feature>
<evidence type="ECO:0000313" key="2">
    <source>
        <dbReference type="EMBL" id="KAJ1198962.1"/>
    </source>
</evidence>
<feature type="region of interest" description="Disordered" evidence="1">
    <location>
        <begin position="1"/>
        <end position="71"/>
    </location>
</feature>
<evidence type="ECO:0000256" key="1">
    <source>
        <dbReference type="SAM" id="MobiDB-lite"/>
    </source>
</evidence>
<evidence type="ECO:0000313" key="3">
    <source>
        <dbReference type="Proteomes" id="UP001066276"/>
    </source>
</evidence>
<protein>
    <submittedName>
        <fullName evidence="2">Uncharacterized protein</fullName>
    </submittedName>
</protein>
<dbReference type="EMBL" id="JANPWB010000003">
    <property type="protein sequence ID" value="KAJ1198962.1"/>
    <property type="molecule type" value="Genomic_DNA"/>
</dbReference>
<reference evidence="2" key="1">
    <citation type="journal article" date="2022" name="bioRxiv">
        <title>Sequencing and chromosome-scale assembly of the giantPleurodeles waltlgenome.</title>
        <authorList>
            <person name="Brown T."/>
            <person name="Elewa A."/>
            <person name="Iarovenko S."/>
            <person name="Subramanian E."/>
            <person name="Araus A.J."/>
            <person name="Petzold A."/>
            <person name="Susuki M."/>
            <person name="Suzuki K.-i.T."/>
            <person name="Hayashi T."/>
            <person name="Toyoda A."/>
            <person name="Oliveira C."/>
            <person name="Osipova E."/>
            <person name="Leigh N.D."/>
            <person name="Simon A."/>
            <person name="Yun M.H."/>
        </authorList>
    </citation>
    <scope>NUCLEOTIDE SEQUENCE</scope>
    <source>
        <strain evidence="2">20211129_DDA</strain>
        <tissue evidence="2">Liver</tissue>
    </source>
</reference>
<keyword evidence="3" id="KW-1185">Reference proteome</keyword>
<dbReference type="AlphaFoldDB" id="A0AAV7VFM2"/>
<name>A0AAV7VFM2_PLEWA</name>
<organism evidence="2 3">
    <name type="scientific">Pleurodeles waltl</name>
    <name type="common">Iberian ribbed newt</name>
    <dbReference type="NCBI Taxonomy" id="8319"/>
    <lineage>
        <taxon>Eukaryota</taxon>
        <taxon>Metazoa</taxon>
        <taxon>Chordata</taxon>
        <taxon>Craniata</taxon>
        <taxon>Vertebrata</taxon>
        <taxon>Euteleostomi</taxon>
        <taxon>Amphibia</taxon>
        <taxon>Batrachia</taxon>
        <taxon>Caudata</taxon>
        <taxon>Salamandroidea</taxon>
        <taxon>Salamandridae</taxon>
        <taxon>Pleurodelinae</taxon>
        <taxon>Pleurodeles</taxon>
    </lineage>
</organism>
<gene>
    <name evidence="2" type="ORF">NDU88_002800</name>
</gene>
<feature type="compositionally biased region" description="Polar residues" evidence="1">
    <location>
        <begin position="30"/>
        <end position="43"/>
    </location>
</feature>
<sequence>MPGSKPNHKSTGKPARQLLFSEALHHKRPTSMTTGTHASSSPNPAHRDVRQGTVRNHGTDITGDHRCQPLNRGNGRFYILTDPRDQIHVIRHCRVPI</sequence>
<accession>A0AAV7VFM2</accession>
<dbReference type="Proteomes" id="UP001066276">
    <property type="component" value="Chromosome 2_1"/>
</dbReference>
<proteinExistence type="predicted"/>